<feature type="region of interest" description="Disordered" evidence="1">
    <location>
        <begin position="66"/>
        <end position="119"/>
    </location>
</feature>
<sequence length="119" mass="14221">MNSQCFTYRNDSYLALFDALCYVGVEGVGGEGVVSCLRDIRLLETFSFVKLEFVFLFVQRQRLSLEERKEDKEEEGKEERGEEEREEKEEEENEEENEEEENEEEDDEEDDEEEGRRNQ</sequence>
<protein>
    <submittedName>
        <fullName evidence="2">Uncharacterized protein</fullName>
    </submittedName>
</protein>
<organism evidence="2 3">
    <name type="scientific">Vespula pensylvanica</name>
    <name type="common">Western yellow jacket</name>
    <name type="synonym">Wasp</name>
    <dbReference type="NCBI Taxonomy" id="30213"/>
    <lineage>
        <taxon>Eukaryota</taxon>
        <taxon>Metazoa</taxon>
        <taxon>Ecdysozoa</taxon>
        <taxon>Arthropoda</taxon>
        <taxon>Hexapoda</taxon>
        <taxon>Insecta</taxon>
        <taxon>Pterygota</taxon>
        <taxon>Neoptera</taxon>
        <taxon>Endopterygota</taxon>
        <taxon>Hymenoptera</taxon>
        <taxon>Apocrita</taxon>
        <taxon>Aculeata</taxon>
        <taxon>Vespoidea</taxon>
        <taxon>Vespidae</taxon>
        <taxon>Vespinae</taxon>
        <taxon>Vespula</taxon>
    </lineage>
</organism>
<proteinExistence type="predicted"/>
<accession>A0A834P8Q0</accession>
<feature type="compositionally biased region" description="Acidic residues" evidence="1">
    <location>
        <begin position="84"/>
        <end position="113"/>
    </location>
</feature>
<gene>
    <name evidence="2" type="ORF">H0235_005202</name>
</gene>
<feature type="compositionally biased region" description="Basic and acidic residues" evidence="1">
    <location>
        <begin position="66"/>
        <end position="83"/>
    </location>
</feature>
<dbReference type="AlphaFoldDB" id="A0A834P8Q0"/>
<evidence type="ECO:0000313" key="2">
    <source>
        <dbReference type="EMBL" id="KAF7432278.1"/>
    </source>
</evidence>
<keyword evidence="3" id="KW-1185">Reference proteome</keyword>
<reference evidence="2" key="1">
    <citation type="journal article" date="2020" name="G3 (Bethesda)">
        <title>High-Quality Assemblies for Three Invasive Social Wasps from the &lt;i&gt;Vespula&lt;/i&gt; Genus.</title>
        <authorList>
            <person name="Harrop T.W.R."/>
            <person name="Guhlin J."/>
            <person name="McLaughlin G.M."/>
            <person name="Permina E."/>
            <person name="Stockwell P."/>
            <person name="Gilligan J."/>
            <person name="Le Lec M.F."/>
            <person name="Gruber M.A.M."/>
            <person name="Quinn O."/>
            <person name="Lovegrove M."/>
            <person name="Duncan E.J."/>
            <person name="Remnant E.J."/>
            <person name="Van Eeckhoven J."/>
            <person name="Graham B."/>
            <person name="Knapp R.A."/>
            <person name="Langford K.W."/>
            <person name="Kronenberg Z."/>
            <person name="Press M.O."/>
            <person name="Eacker S.M."/>
            <person name="Wilson-Rankin E.E."/>
            <person name="Purcell J."/>
            <person name="Lester P.J."/>
            <person name="Dearden P.K."/>
        </authorList>
    </citation>
    <scope>NUCLEOTIDE SEQUENCE</scope>
    <source>
        <strain evidence="2">Volc-1</strain>
    </source>
</reference>
<dbReference type="EMBL" id="JACSDY010000003">
    <property type="protein sequence ID" value="KAF7432278.1"/>
    <property type="molecule type" value="Genomic_DNA"/>
</dbReference>
<comment type="caution">
    <text evidence="2">The sequence shown here is derived from an EMBL/GenBank/DDBJ whole genome shotgun (WGS) entry which is preliminary data.</text>
</comment>
<evidence type="ECO:0000256" key="1">
    <source>
        <dbReference type="SAM" id="MobiDB-lite"/>
    </source>
</evidence>
<dbReference type="Proteomes" id="UP000600918">
    <property type="component" value="Unassembled WGS sequence"/>
</dbReference>
<evidence type="ECO:0000313" key="3">
    <source>
        <dbReference type="Proteomes" id="UP000600918"/>
    </source>
</evidence>
<name>A0A834P8Q0_VESPE</name>